<evidence type="ECO:0000313" key="7">
    <source>
        <dbReference type="Proteomes" id="UP000253314"/>
    </source>
</evidence>
<comment type="caution">
    <text evidence="6">The sequence shown here is derived from an EMBL/GenBank/DDBJ whole genome shotgun (WGS) entry which is preliminary data.</text>
</comment>
<dbReference type="AlphaFoldDB" id="A0A366XNL4"/>
<keyword evidence="2" id="KW-0229">DNA integration</keyword>
<organism evidence="6 7">
    <name type="scientific">Bacillus taeanensis</name>
    <dbReference type="NCBI Taxonomy" id="273032"/>
    <lineage>
        <taxon>Bacteria</taxon>
        <taxon>Bacillati</taxon>
        <taxon>Bacillota</taxon>
        <taxon>Bacilli</taxon>
        <taxon>Bacillales</taxon>
        <taxon>Bacillaceae</taxon>
        <taxon>Bacillus</taxon>
    </lineage>
</organism>
<dbReference type="GO" id="GO:0005737">
    <property type="term" value="C:cytoplasm"/>
    <property type="evidence" value="ECO:0007669"/>
    <property type="project" value="UniProtKB-SubCell"/>
</dbReference>
<dbReference type="InterPro" id="IPR002104">
    <property type="entry name" value="Integrase_catalytic"/>
</dbReference>
<protein>
    <submittedName>
        <fullName evidence="6">Integrase</fullName>
    </submittedName>
</protein>
<comment type="subcellular location">
    <subcellularLocation>
        <location evidence="1">Cytoplasm</location>
    </subcellularLocation>
</comment>
<dbReference type="PANTHER" id="PTHR30349:SF77">
    <property type="entry name" value="TYROSINE RECOMBINASE XERC"/>
    <property type="match status" value="1"/>
</dbReference>
<dbReference type="InterPro" id="IPR013762">
    <property type="entry name" value="Integrase-like_cat_sf"/>
</dbReference>
<dbReference type="RefSeq" id="WP_113808116.1">
    <property type="nucleotide sequence ID" value="NZ_QOCW01000031.1"/>
</dbReference>
<accession>A0A366XNL4</accession>
<sequence length="374" mass="44361">MNLIPKQSSLQDRDYVHKLRMSMEKNGLLNERGELDLSSCSDREFLEIFFLEEINNEDRGKPLSPQTLKAYRTDAQTLLSFMEDYQITFKGIGFPEVRMYNRYINEKYAARSAARKLNFFRRLLAFGYKTHFYKGPLYEWIKKPAIKKGHYSDLLSETQTYSQVRELSQQDAEELIGLFSKLVKQKAYRVQRTKRNELLGHLLYKTGMRASEIVSLNWGSFRYNRRGEVNIDVIGKGNKQRTIPVIDDRFLNALFEYRRSFEESAEIDPYDRSPLFFSIRTYYNEETRFHKKRMSYKNIYHIVKTAAKYAEKNPHISPHWFRHTYITTLLENDVPLSVVKQLAGHEDISTTNVYLERIEKEKLHDHLSHVRFGV</sequence>
<dbReference type="GO" id="GO:0003677">
    <property type="term" value="F:DNA binding"/>
    <property type="evidence" value="ECO:0007669"/>
    <property type="project" value="UniProtKB-KW"/>
</dbReference>
<dbReference type="InterPro" id="IPR011010">
    <property type="entry name" value="DNA_brk_join_enz"/>
</dbReference>
<dbReference type="PANTHER" id="PTHR30349">
    <property type="entry name" value="PHAGE INTEGRASE-RELATED"/>
    <property type="match status" value="1"/>
</dbReference>
<proteinExistence type="predicted"/>
<evidence type="ECO:0000256" key="1">
    <source>
        <dbReference type="ARBA" id="ARBA00004496"/>
    </source>
</evidence>
<dbReference type="InterPro" id="IPR050090">
    <property type="entry name" value="Tyrosine_recombinase_XerCD"/>
</dbReference>
<dbReference type="GO" id="GO:0015074">
    <property type="term" value="P:DNA integration"/>
    <property type="evidence" value="ECO:0007669"/>
    <property type="project" value="UniProtKB-KW"/>
</dbReference>
<reference evidence="6 7" key="1">
    <citation type="submission" date="2018-07" db="EMBL/GenBank/DDBJ databases">
        <title>Lottiidibacillus patelloidae gen. nov., sp. nov., isolated from the intestinal tract of a marine limpet and the reclassification of B. taeanensis BH030017T, B. algicola KMM 3737T and B. hwajinpoensis SW-72T as genus Lottiidibacillus.</title>
        <authorList>
            <person name="Liu R."/>
            <person name="Huang Z."/>
        </authorList>
    </citation>
    <scope>NUCLEOTIDE SEQUENCE [LARGE SCALE GENOMIC DNA]</scope>
    <source>
        <strain evidence="6 7">BH030017</strain>
    </source>
</reference>
<gene>
    <name evidence="6" type="ORF">DS031_20790</name>
</gene>
<keyword evidence="3" id="KW-0238">DNA-binding</keyword>
<dbReference type="SUPFAM" id="SSF47823">
    <property type="entry name" value="lambda integrase-like, N-terminal domain"/>
    <property type="match status" value="1"/>
</dbReference>
<evidence type="ECO:0000313" key="6">
    <source>
        <dbReference type="EMBL" id="RBW67712.1"/>
    </source>
</evidence>
<dbReference type="PROSITE" id="PS51898">
    <property type="entry name" value="TYR_RECOMBINASE"/>
    <property type="match status" value="1"/>
</dbReference>
<evidence type="ECO:0000256" key="4">
    <source>
        <dbReference type="ARBA" id="ARBA00023172"/>
    </source>
</evidence>
<dbReference type="EMBL" id="QOCW01000031">
    <property type="protein sequence ID" value="RBW67712.1"/>
    <property type="molecule type" value="Genomic_DNA"/>
</dbReference>
<dbReference type="Gene3D" id="1.10.443.10">
    <property type="entry name" value="Intergrase catalytic core"/>
    <property type="match status" value="1"/>
</dbReference>
<evidence type="ECO:0000256" key="2">
    <source>
        <dbReference type="ARBA" id="ARBA00022908"/>
    </source>
</evidence>
<keyword evidence="4" id="KW-0233">DNA recombination</keyword>
<name>A0A366XNL4_9BACI</name>
<keyword evidence="7" id="KW-1185">Reference proteome</keyword>
<dbReference type="Gene3D" id="1.10.150.130">
    <property type="match status" value="1"/>
</dbReference>
<dbReference type="GO" id="GO:0006310">
    <property type="term" value="P:DNA recombination"/>
    <property type="evidence" value="ECO:0007669"/>
    <property type="project" value="UniProtKB-KW"/>
</dbReference>
<dbReference type="OrthoDB" id="283809at2"/>
<dbReference type="Proteomes" id="UP000253314">
    <property type="component" value="Unassembled WGS sequence"/>
</dbReference>
<dbReference type="Pfam" id="PF00589">
    <property type="entry name" value="Phage_integrase"/>
    <property type="match status" value="1"/>
</dbReference>
<dbReference type="SUPFAM" id="SSF56349">
    <property type="entry name" value="DNA breaking-rejoining enzymes"/>
    <property type="match status" value="1"/>
</dbReference>
<evidence type="ECO:0000256" key="3">
    <source>
        <dbReference type="ARBA" id="ARBA00023125"/>
    </source>
</evidence>
<feature type="domain" description="Tyr recombinase" evidence="5">
    <location>
        <begin position="165"/>
        <end position="368"/>
    </location>
</feature>
<dbReference type="InterPro" id="IPR010998">
    <property type="entry name" value="Integrase_recombinase_N"/>
</dbReference>
<evidence type="ECO:0000259" key="5">
    <source>
        <dbReference type="PROSITE" id="PS51898"/>
    </source>
</evidence>